<dbReference type="AlphaFoldDB" id="A0A915IPF5"/>
<name>A0A915IPF5_ROMCU</name>
<organism evidence="1 2">
    <name type="scientific">Romanomermis culicivorax</name>
    <name type="common">Nematode worm</name>
    <dbReference type="NCBI Taxonomy" id="13658"/>
    <lineage>
        <taxon>Eukaryota</taxon>
        <taxon>Metazoa</taxon>
        <taxon>Ecdysozoa</taxon>
        <taxon>Nematoda</taxon>
        <taxon>Enoplea</taxon>
        <taxon>Dorylaimia</taxon>
        <taxon>Mermithida</taxon>
        <taxon>Mermithoidea</taxon>
        <taxon>Mermithidae</taxon>
        <taxon>Romanomermis</taxon>
    </lineage>
</organism>
<dbReference type="Proteomes" id="UP000887565">
    <property type="component" value="Unplaced"/>
</dbReference>
<reference evidence="2" key="1">
    <citation type="submission" date="2022-11" db="UniProtKB">
        <authorList>
            <consortium name="WormBaseParasite"/>
        </authorList>
    </citation>
    <scope>IDENTIFICATION</scope>
</reference>
<evidence type="ECO:0000313" key="1">
    <source>
        <dbReference type="Proteomes" id="UP000887565"/>
    </source>
</evidence>
<dbReference type="WBParaSite" id="nRc.2.0.1.t15323-RA">
    <property type="protein sequence ID" value="nRc.2.0.1.t15323-RA"/>
    <property type="gene ID" value="nRc.2.0.1.g15323"/>
</dbReference>
<sequence>MYSDFDFQLQYQLNKPTISKKQCNKVVLQKKMELLPPPQCVRPGYWIKLSVGLFFVDGRGNNFFAVNAINAIETVVLL</sequence>
<proteinExistence type="predicted"/>
<keyword evidence="1" id="KW-1185">Reference proteome</keyword>
<accession>A0A915IPF5</accession>
<evidence type="ECO:0000313" key="2">
    <source>
        <dbReference type="WBParaSite" id="nRc.2.0.1.t15323-RA"/>
    </source>
</evidence>
<protein>
    <submittedName>
        <fullName evidence="2">Uncharacterized protein</fullName>
    </submittedName>
</protein>